<evidence type="ECO:0000256" key="1">
    <source>
        <dbReference type="ARBA" id="ARBA00022596"/>
    </source>
</evidence>
<dbReference type="EC" id="4.99.1.12" evidence="2"/>
<dbReference type="Pfam" id="PF01969">
    <property type="entry name" value="Ni_insertion"/>
    <property type="match status" value="1"/>
</dbReference>
<dbReference type="Proteomes" id="UP000279994">
    <property type="component" value="Unassembled WGS sequence"/>
</dbReference>
<dbReference type="Gene3D" id="3.10.20.300">
    <property type="entry name" value="mk0293 like domain"/>
    <property type="match status" value="1"/>
</dbReference>
<reference evidence="3 4" key="1">
    <citation type="submission" date="2018-11" db="EMBL/GenBank/DDBJ databases">
        <authorList>
            <person name="Li F."/>
        </authorList>
    </citation>
    <scope>NUCLEOTIDE SEQUENCE [LARGE SCALE GENOMIC DNA]</scope>
    <source>
        <strain evidence="3 4">Gsoil 818</strain>
    </source>
</reference>
<comment type="catalytic activity">
    <reaction evidence="2">
        <text>Ni(II)-pyridinium-3,5-bisthiocarboxylate mononucleotide = pyridinium-3,5-bisthiocarboxylate mononucleotide + Ni(2+)</text>
        <dbReference type="Rhea" id="RHEA:54784"/>
        <dbReference type="ChEBI" id="CHEBI:49786"/>
        <dbReference type="ChEBI" id="CHEBI:137372"/>
        <dbReference type="ChEBI" id="CHEBI:137373"/>
        <dbReference type="EC" id="4.99.1.12"/>
    </reaction>
</comment>
<dbReference type="Gene3D" id="3.30.70.1380">
    <property type="entry name" value="Transcriptional regulatory protein pf0864 domain like"/>
    <property type="match status" value="1"/>
</dbReference>
<dbReference type="GO" id="GO:0016829">
    <property type="term" value="F:lyase activity"/>
    <property type="evidence" value="ECO:0007669"/>
    <property type="project" value="UniProtKB-UniRule"/>
</dbReference>
<protein>
    <recommendedName>
        <fullName evidence="2">Pyridinium-3,5-bisthiocarboxylic acid mononucleotide nickel insertion protein</fullName>
        <shortName evidence="2">P2TMN nickel insertion protein</shortName>
        <ecNumber evidence="2">4.99.1.12</ecNumber>
    </recommendedName>
    <alternativeName>
        <fullName evidence="2">Nickel-pincer cofactor biosynthesis protein LarC</fullName>
    </alternativeName>
</protein>
<evidence type="ECO:0000256" key="2">
    <source>
        <dbReference type="HAMAP-Rule" id="MF_01074"/>
    </source>
</evidence>
<dbReference type="NCBIfam" id="TIGR00299">
    <property type="entry name" value="nickel pincer cofactor biosynthesis protein LarC"/>
    <property type="match status" value="1"/>
</dbReference>
<sequence>MLLGALVDAGVPLEVIRDAVDAVTPEPVELRAEPATRNGFAATRCLVRVADSATERSWADVRRLVEDSSLDPAVLDVALEVFGRIAEAEAAVHGVAVDDVHFHEVGALDSIADVVGVAAGFVHLGLDWLVCSPVALGGGTVRIAHGAVGVPAPAVVELLRGLPSYGGPVDLELTTPTGAALLAVLADEFGPQPPMAVDTVGVGAGGRDPAGHANVVRLVVGEAVDTDANPAAEQRTEEALVIEANVDDLDPRLWPDVIAALLDAGASDAWLTPILMKKGRPAHTLHVLVAADADAADAVRREVFRQTSTIGVREQTFAKVALDREFVAVEVDGHRVAVKLARLDGELMNVQPEYADVRAAARATGRPVKDVLAEAAAHAREATS</sequence>
<comment type="caution">
    <text evidence="3">The sequence shown here is derived from an EMBL/GenBank/DDBJ whole genome shotgun (WGS) entry which is preliminary data.</text>
</comment>
<gene>
    <name evidence="2 3" type="primary">larC</name>
    <name evidence="3" type="ORF">EFL26_19180</name>
</gene>
<dbReference type="EMBL" id="RJSF01000044">
    <property type="protein sequence ID" value="RNM12834.1"/>
    <property type="molecule type" value="Genomic_DNA"/>
</dbReference>
<dbReference type="PANTHER" id="PTHR36566:SF1">
    <property type="entry name" value="PYRIDINIUM-3,5-BISTHIOCARBOXYLIC ACID MONONUCLEOTIDE NICKEL INSERTION PROTEIN"/>
    <property type="match status" value="1"/>
</dbReference>
<accession>A0A3N0GK23</accession>
<comment type="similarity">
    <text evidence="2">Belongs to the LarC family.</text>
</comment>
<dbReference type="PANTHER" id="PTHR36566">
    <property type="entry name" value="NICKEL INSERTION PROTEIN-RELATED"/>
    <property type="match status" value="1"/>
</dbReference>
<dbReference type="GO" id="GO:0051604">
    <property type="term" value="P:protein maturation"/>
    <property type="evidence" value="ECO:0007669"/>
    <property type="project" value="UniProtKB-UniRule"/>
</dbReference>
<comment type="function">
    <text evidence="2">Involved in the biosynthesis of a nickel-pincer cofactor ((SCS)Ni(II) pincer complex). Binds Ni(2+), and functions in nickel delivery to pyridinium-3,5-bisthiocarboxylic acid mononucleotide (P2TMN), to form the mature cofactor. Is thus probably required for the activation of nickel-pincer cofactor-dependent enzymes.</text>
</comment>
<proteinExistence type="inferred from homology"/>
<organism evidence="3 4">
    <name type="scientific">Nocardioides pocheonensis</name>
    <dbReference type="NCBI Taxonomy" id="661485"/>
    <lineage>
        <taxon>Bacteria</taxon>
        <taxon>Bacillati</taxon>
        <taxon>Actinomycetota</taxon>
        <taxon>Actinomycetes</taxon>
        <taxon>Propionibacteriales</taxon>
        <taxon>Nocardioidaceae</taxon>
        <taxon>Nocardioides</taxon>
    </lineage>
</organism>
<dbReference type="GO" id="GO:0016151">
    <property type="term" value="F:nickel cation binding"/>
    <property type="evidence" value="ECO:0007669"/>
    <property type="project" value="UniProtKB-UniRule"/>
</dbReference>
<dbReference type="HAMAP" id="MF_01074">
    <property type="entry name" value="LarC"/>
    <property type="match status" value="1"/>
</dbReference>
<keyword evidence="1 2" id="KW-0533">Nickel</keyword>
<evidence type="ECO:0000313" key="4">
    <source>
        <dbReference type="Proteomes" id="UP000279994"/>
    </source>
</evidence>
<evidence type="ECO:0000313" key="3">
    <source>
        <dbReference type="EMBL" id="RNM12834.1"/>
    </source>
</evidence>
<name>A0A3N0GK23_9ACTN</name>
<dbReference type="AlphaFoldDB" id="A0A3N0GK23"/>
<dbReference type="InterPro" id="IPR002822">
    <property type="entry name" value="Ni_insertion"/>
</dbReference>
<dbReference type="OrthoDB" id="9765625at2"/>
<keyword evidence="4" id="KW-1185">Reference proteome</keyword>
<keyword evidence="2" id="KW-0456">Lyase</keyword>